<protein>
    <submittedName>
        <fullName evidence="1">HEAT repeat domain-containing protein</fullName>
    </submittedName>
</protein>
<organism evidence="1 2">
    <name type="scientific">Pseudomonas koreensis</name>
    <dbReference type="NCBI Taxonomy" id="198620"/>
    <lineage>
        <taxon>Bacteria</taxon>
        <taxon>Pseudomonadati</taxon>
        <taxon>Pseudomonadota</taxon>
        <taxon>Gammaproteobacteria</taxon>
        <taxon>Pseudomonadales</taxon>
        <taxon>Pseudomonadaceae</taxon>
        <taxon>Pseudomonas</taxon>
    </lineage>
</organism>
<dbReference type="AlphaFoldDB" id="A0A9X2XMA1"/>
<sequence>MKDSETDEIYETLCSRIGDSESSNWTEYTTEIVAKTVLADFKDDQWHRLEKEILSKPEFWQQRCAAAMGEDRTEHSIRILKLLLSNSSYIDVKIISIYELDWAEVNIEKKYAPFIREVMEKIPSDEIEPELTRLLAKAESA</sequence>
<dbReference type="EMBL" id="JAOSKY010000032">
    <property type="protein sequence ID" value="MCU7251844.1"/>
    <property type="molecule type" value="Genomic_DNA"/>
</dbReference>
<gene>
    <name evidence="1" type="ORF">OC940_28875</name>
</gene>
<proteinExistence type="predicted"/>
<comment type="caution">
    <text evidence="1">The sequence shown here is derived from an EMBL/GenBank/DDBJ whole genome shotgun (WGS) entry which is preliminary data.</text>
</comment>
<evidence type="ECO:0000313" key="2">
    <source>
        <dbReference type="Proteomes" id="UP001139955"/>
    </source>
</evidence>
<reference evidence="1" key="2">
    <citation type="journal article" date="2023" name="mSystems">
        <title>Charting the Lipopeptidome of Nonpathogenic Pseudomonas.</title>
        <authorList>
            <person name="Cesa-Luna C."/>
            <person name="Geudens N."/>
            <person name="Girard L."/>
            <person name="De Roo V."/>
            <person name="Maklad H.R."/>
            <person name="Martins J.C."/>
            <person name="Hofte M."/>
            <person name="De Mot R."/>
        </authorList>
    </citation>
    <scope>NUCLEOTIDE SEQUENCE</scope>
    <source>
        <strain evidence="1">B1M3-32</strain>
    </source>
</reference>
<accession>A0A9X2XMA1</accession>
<evidence type="ECO:0000313" key="1">
    <source>
        <dbReference type="EMBL" id="MCU7251844.1"/>
    </source>
</evidence>
<reference evidence="1" key="1">
    <citation type="submission" date="2022-09" db="EMBL/GenBank/DDBJ databases">
        <authorList>
            <person name="Cesa-Luna C."/>
            <person name="Girard L."/>
            <person name="Lood C."/>
            <person name="Hofte M."/>
            <person name="De Mot R."/>
        </authorList>
    </citation>
    <scope>NUCLEOTIDE SEQUENCE</scope>
    <source>
        <strain evidence="1">B1M3-32</strain>
    </source>
</reference>
<dbReference type="Proteomes" id="UP001139955">
    <property type="component" value="Unassembled WGS sequence"/>
</dbReference>
<name>A0A9X2XMA1_9PSED</name>
<keyword evidence="2" id="KW-1185">Reference proteome</keyword>
<dbReference type="RefSeq" id="WP_301623739.1">
    <property type="nucleotide sequence ID" value="NZ_JAOSKY010000032.1"/>
</dbReference>